<keyword evidence="1" id="KW-0472">Membrane</keyword>
<feature type="transmembrane region" description="Helical" evidence="1">
    <location>
        <begin position="165"/>
        <end position="189"/>
    </location>
</feature>
<proteinExistence type="predicted"/>
<dbReference type="AlphaFoldDB" id="A0A2N9LTN0"/>
<feature type="transmembrane region" description="Helical" evidence="1">
    <location>
        <begin position="195"/>
        <end position="223"/>
    </location>
</feature>
<dbReference type="EMBL" id="OKRB01000114">
    <property type="protein sequence ID" value="SPE26590.1"/>
    <property type="molecule type" value="Genomic_DNA"/>
</dbReference>
<sequence length="231" mass="23824">MSVSLSSMQLGHIITAVGGLGTAAFGLVDSTKVFWGGVNRIGFGKIKVTVTALTPGTAANGLSQAKIISTLRANWYNGQDLASQKAVAKSLIKLGLNAGNAAAVADAAGVDRTVLQSVATKMTAGTALTSSESDVFARFDLILTAMLDEAYQNGDQRYTNGTRTWAGVFAVLLALAGGWVVKGCGFFEFVGSNDLWRALIAGVLAVPLAPVAKNLSSALVAAVNSMQLLKK</sequence>
<keyword evidence="1" id="KW-0812">Transmembrane</keyword>
<gene>
    <name evidence="2" type="ORF">SBA5_550013</name>
</gene>
<protein>
    <submittedName>
        <fullName evidence="2">Uncharacterized protein</fullName>
    </submittedName>
</protein>
<organism evidence="2 3">
    <name type="scientific">Candidatus Sulfuritelmatomonas gaucii</name>
    <dbReference type="NCBI Taxonomy" id="2043161"/>
    <lineage>
        <taxon>Bacteria</taxon>
        <taxon>Pseudomonadati</taxon>
        <taxon>Acidobacteriota</taxon>
        <taxon>Terriglobia</taxon>
        <taxon>Terriglobales</taxon>
        <taxon>Acidobacteriaceae</taxon>
        <taxon>Candidatus Sulfuritelmatomonas</taxon>
    </lineage>
</organism>
<dbReference type="OrthoDB" id="8365316at2"/>
<evidence type="ECO:0000313" key="3">
    <source>
        <dbReference type="Proteomes" id="UP000239735"/>
    </source>
</evidence>
<accession>A0A2N9LTN0</accession>
<keyword evidence="1" id="KW-1133">Transmembrane helix</keyword>
<name>A0A2N9LTN0_9BACT</name>
<dbReference type="Proteomes" id="UP000239735">
    <property type="component" value="Unassembled WGS sequence"/>
</dbReference>
<reference evidence="3" key="1">
    <citation type="submission" date="2018-02" db="EMBL/GenBank/DDBJ databases">
        <authorList>
            <person name="Hausmann B."/>
        </authorList>
    </citation>
    <scope>NUCLEOTIDE SEQUENCE [LARGE SCALE GENOMIC DNA]</scope>
    <source>
        <strain evidence="3">Peat soil MAG SbA5</strain>
    </source>
</reference>
<evidence type="ECO:0000313" key="2">
    <source>
        <dbReference type="EMBL" id="SPE26590.1"/>
    </source>
</evidence>
<evidence type="ECO:0000256" key="1">
    <source>
        <dbReference type="SAM" id="Phobius"/>
    </source>
</evidence>